<keyword evidence="4" id="KW-1185">Reference proteome</keyword>
<dbReference type="SMART" id="SM00749">
    <property type="entry name" value="BON"/>
    <property type="match status" value="3"/>
</dbReference>
<name>A0ABR7Z4A8_9PSED</name>
<dbReference type="Pfam" id="PF04972">
    <property type="entry name" value="BON"/>
    <property type="match status" value="3"/>
</dbReference>
<dbReference type="PANTHER" id="PTHR34606">
    <property type="entry name" value="BON DOMAIN-CONTAINING PROTEIN"/>
    <property type="match status" value="1"/>
</dbReference>
<evidence type="ECO:0000313" key="4">
    <source>
        <dbReference type="Proteomes" id="UP000805841"/>
    </source>
</evidence>
<dbReference type="InterPro" id="IPR014004">
    <property type="entry name" value="Transpt-assoc_nodulatn_dom_bac"/>
</dbReference>
<gene>
    <name evidence="3" type="ORF">HAQ05_16570</name>
</gene>
<dbReference type="PANTHER" id="PTHR34606:SF15">
    <property type="entry name" value="BON DOMAIN-CONTAINING PROTEIN"/>
    <property type="match status" value="1"/>
</dbReference>
<feature type="domain" description="BON" evidence="2">
    <location>
        <begin position="202"/>
        <end position="271"/>
    </location>
</feature>
<accession>A0ABR7Z4A8</accession>
<feature type="chain" id="PRO_5046069888" evidence="1">
    <location>
        <begin position="24"/>
        <end position="275"/>
    </location>
</feature>
<sequence>MPVLKPAALVLFAATLFQANVFAAPPADQAARDEGAIWMAMALNQRLSPYTLKVEVQGAHAVLSGKVENQQDKDLAESIAKTVGQLAQVDNQLQIDAALGDLPPTRQPVAQRIDDATLTATVRAKLSWNAPTQGSDMTVSTDGGVVTLKGHAQTAEAKLLAGTLAHNTDGVYVVNNLISLSAADTQTARAEAQANAVDNSVTDAWITSKVKASFLYDRNLDALTIDVATREGMVSLVGEVVSSEQKTHAVEIARTLRGVRGVDADLLKVALGGAR</sequence>
<evidence type="ECO:0000313" key="3">
    <source>
        <dbReference type="EMBL" id="MBD1600313.1"/>
    </source>
</evidence>
<dbReference type="PROSITE" id="PS50914">
    <property type="entry name" value="BON"/>
    <property type="match status" value="3"/>
</dbReference>
<feature type="domain" description="BON" evidence="2">
    <location>
        <begin position="29"/>
        <end position="97"/>
    </location>
</feature>
<dbReference type="InterPro" id="IPR007055">
    <property type="entry name" value="BON_dom"/>
</dbReference>
<evidence type="ECO:0000256" key="1">
    <source>
        <dbReference type="SAM" id="SignalP"/>
    </source>
</evidence>
<dbReference type="Proteomes" id="UP000805841">
    <property type="component" value="Unassembled WGS sequence"/>
</dbReference>
<proteinExistence type="predicted"/>
<dbReference type="RefSeq" id="WP_190422529.1">
    <property type="nucleotide sequence ID" value="NZ_JAAOCA010000020.1"/>
</dbReference>
<protein>
    <submittedName>
        <fullName evidence="3">BON domain-containing protein</fullName>
    </submittedName>
</protein>
<organism evidence="3 4">
    <name type="scientific">Pseudomonas typographi</name>
    <dbReference type="NCBI Taxonomy" id="2715964"/>
    <lineage>
        <taxon>Bacteria</taxon>
        <taxon>Pseudomonadati</taxon>
        <taxon>Pseudomonadota</taxon>
        <taxon>Gammaproteobacteria</taxon>
        <taxon>Pseudomonadales</taxon>
        <taxon>Pseudomonadaceae</taxon>
        <taxon>Pseudomonas</taxon>
    </lineage>
</organism>
<feature type="signal peptide" evidence="1">
    <location>
        <begin position="1"/>
        <end position="23"/>
    </location>
</feature>
<evidence type="ECO:0000259" key="2">
    <source>
        <dbReference type="PROSITE" id="PS50914"/>
    </source>
</evidence>
<feature type="domain" description="BON" evidence="2">
    <location>
        <begin position="114"/>
        <end position="182"/>
    </location>
</feature>
<comment type="caution">
    <text evidence="3">The sequence shown here is derived from an EMBL/GenBank/DDBJ whole genome shotgun (WGS) entry which is preliminary data.</text>
</comment>
<dbReference type="EMBL" id="JAAOCA010000020">
    <property type="protein sequence ID" value="MBD1600313.1"/>
    <property type="molecule type" value="Genomic_DNA"/>
</dbReference>
<keyword evidence="1" id="KW-0732">Signal</keyword>
<reference evidence="3 4" key="1">
    <citation type="journal article" date="2020" name="Insects">
        <title>Bacteria Belonging to Pseudomonas typographi sp. nov. from the Bark Beetle Ips typographus Have Genomic Potential to Aid in the Host Ecology.</title>
        <authorList>
            <person name="Peral-Aranega E."/>
            <person name="Saati-Santamaria Z."/>
            <person name="Kolarik M."/>
            <person name="Rivas R."/>
            <person name="Garcia-Fraile P."/>
        </authorList>
    </citation>
    <scope>NUCLEOTIDE SEQUENCE [LARGE SCALE GENOMIC DNA]</scope>
    <source>
        <strain evidence="3 4">CA3A</strain>
    </source>
</reference>
<dbReference type="InterPro" id="IPR051686">
    <property type="entry name" value="Lipoprotein_DolP"/>
</dbReference>
<dbReference type="Gene3D" id="3.30.1340.30">
    <property type="match status" value="3"/>
</dbReference>